<keyword evidence="2" id="KW-1185">Reference proteome</keyword>
<dbReference type="Proteomes" id="UP000642284">
    <property type="component" value="Unassembled WGS sequence"/>
</dbReference>
<name>A0ABR7SHT2_9ACTN</name>
<gene>
    <name evidence="1" type="ORF">H9Y04_15855</name>
</gene>
<organism evidence="1 2">
    <name type="scientific">Streptomyces polyasparticus</name>
    <dbReference type="NCBI Taxonomy" id="2767826"/>
    <lineage>
        <taxon>Bacteria</taxon>
        <taxon>Bacillati</taxon>
        <taxon>Actinomycetota</taxon>
        <taxon>Actinomycetes</taxon>
        <taxon>Kitasatosporales</taxon>
        <taxon>Streptomycetaceae</taxon>
        <taxon>Streptomyces</taxon>
    </lineage>
</organism>
<protein>
    <recommendedName>
        <fullName evidence="3">Secreted protein</fullName>
    </recommendedName>
</protein>
<evidence type="ECO:0008006" key="3">
    <source>
        <dbReference type="Google" id="ProtNLM"/>
    </source>
</evidence>
<comment type="caution">
    <text evidence="1">The sequence shown here is derived from an EMBL/GenBank/DDBJ whole genome shotgun (WGS) entry which is preliminary data.</text>
</comment>
<proteinExistence type="predicted"/>
<accession>A0ABR7SHT2</accession>
<evidence type="ECO:0000313" key="2">
    <source>
        <dbReference type="Proteomes" id="UP000642284"/>
    </source>
</evidence>
<dbReference type="EMBL" id="JACTVJ010000007">
    <property type="protein sequence ID" value="MBC9714041.1"/>
    <property type="molecule type" value="Genomic_DNA"/>
</dbReference>
<sequence>MGAIALGLIVVVLRRGSRTENADGLLIEQSARQQAHDDRVTYRYTDPFFDVAPPRRDHRRG</sequence>
<evidence type="ECO:0000313" key="1">
    <source>
        <dbReference type="EMBL" id="MBC9714041.1"/>
    </source>
</evidence>
<reference evidence="1 2" key="1">
    <citation type="submission" date="2020-08" db="EMBL/GenBank/DDBJ databases">
        <title>Genemic of Streptomyces polyaspartic.</title>
        <authorList>
            <person name="Liu W."/>
        </authorList>
    </citation>
    <scope>NUCLEOTIDE SEQUENCE [LARGE SCALE GENOMIC DNA]</scope>
    <source>
        <strain evidence="1 2">TRM66268-LWL</strain>
    </source>
</reference>